<keyword evidence="3" id="KW-1185">Reference proteome</keyword>
<gene>
    <name evidence="1" type="ORF">MAPG_03109</name>
</gene>
<reference evidence="2" key="5">
    <citation type="submission" date="2015-06" db="UniProtKB">
        <authorList>
            <consortium name="EnsemblFungi"/>
        </authorList>
    </citation>
    <scope>IDENTIFICATION</scope>
    <source>
        <strain evidence="2">ATCC 64411</strain>
    </source>
</reference>
<evidence type="ECO:0000313" key="3">
    <source>
        <dbReference type="Proteomes" id="UP000011715"/>
    </source>
</evidence>
<dbReference type="VEuPathDB" id="FungiDB:MAPG_03109"/>
<dbReference type="AlphaFoldDB" id="A0A0C4DT52"/>
<dbReference type="OMA" id="AINEVCQ"/>
<name>A0A0C4DT52_MAGP6</name>
<dbReference type="EnsemblFungi" id="MAPG_03109T0">
    <property type="protein sequence ID" value="MAPG_03109T0"/>
    <property type="gene ID" value="MAPG_03109"/>
</dbReference>
<accession>A0A0C4DT52</accession>
<organism evidence="2 3">
    <name type="scientific">Magnaporthiopsis poae (strain ATCC 64411 / 73-15)</name>
    <name type="common">Kentucky bluegrass fungus</name>
    <name type="synonym">Magnaporthe poae</name>
    <dbReference type="NCBI Taxonomy" id="644358"/>
    <lineage>
        <taxon>Eukaryota</taxon>
        <taxon>Fungi</taxon>
        <taxon>Dikarya</taxon>
        <taxon>Ascomycota</taxon>
        <taxon>Pezizomycotina</taxon>
        <taxon>Sordariomycetes</taxon>
        <taxon>Sordariomycetidae</taxon>
        <taxon>Magnaporthales</taxon>
        <taxon>Magnaporthaceae</taxon>
        <taxon>Magnaporthiopsis</taxon>
    </lineage>
</organism>
<reference evidence="2" key="4">
    <citation type="journal article" date="2015" name="G3 (Bethesda)">
        <title>Genome sequences of three phytopathogenic species of the Magnaporthaceae family of fungi.</title>
        <authorList>
            <person name="Okagaki L.H."/>
            <person name="Nunes C.C."/>
            <person name="Sailsbery J."/>
            <person name="Clay B."/>
            <person name="Brown D."/>
            <person name="John T."/>
            <person name="Oh Y."/>
            <person name="Young N."/>
            <person name="Fitzgerald M."/>
            <person name="Haas B.J."/>
            <person name="Zeng Q."/>
            <person name="Young S."/>
            <person name="Adiconis X."/>
            <person name="Fan L."/>
            <person name="Levin J.Z."/>
            <person name="Mitchell T.K."/>
            <person name="Okubara P.A."/>
            <person name="Farman M.L."/>
            <person name="Kohn L.M."/>
            <person name="Birren B."/>
            <person name="Ma L.-J."/>
            <person name="Dean R.A."/>
        </authorList>
    </citation>
    <scope>NUCLEOTIDE SEQUENCE</scope>
    <source>
        <strain evidence="2">ATCC 64411 / 73-15</strain>
    </source>
</reference>
<sequence length="203" mass="21460">MPLPPRWGAWGSQPAKVEEDVPAQPVKVEDIHAEAEAIIKLLDKAAASIEHLTGPSIVKYVQELDKIIELVQMVQQQQSLQVASVAAALVPLRTSIGSLELVLGSPSASGTSRRLANAINEVCQAGKNLREQLPGDVLTATNNEAKDAFQNNATIGGDRPDRRLVVEATGNKATDAAQVNAPIYGDNGLDGIAKIMMALKGKA</sequence>
<dbReference type="Proteomes" id="UP000011715">
    <property type="component" value="Unassembled WGS sequence"/>
</dbReference>
<evidence type="ECO:0000313" key="2">
    <source>
        <dbReference type="EnsemblFungi" id="MAPG_03109T0"/>
    </source>
</evidence>
<protein>
    <submittedName>
        <fullName evidence="1 2">Uncharacterized protein</fullName>
    </submittedName>
</protein>
<dbReference type="eggNOG" id="ENOG502RNA8">
    <property type="taxonomic scope" value="Eukaryota"/>
</dbReference>
<evidence type="ECO:0000313" key="1">
    <source>
        <dbReference type="EMBL" id="KLU84064.1"/>
    </source>
</evidence>
<reference evidence="1" key="1">
    <citation type="submission" date="2010-05" db="EMBL/GenBank/DDBJ databases">
        <title>The Genome Sequence of Magnaporthe poae strain ATCC 64411.</title>
        <authorList>
            <consortium name="The Broad Institute Genome Sequencing Platform"/>
            <consortium name="Broad Institute Genome Sequencing Center for Infectious Disease"/>
            <person name="Ma L.-J."/>
            <person name="Dead R."/>
            <person name="Young S."/>
            <person name="Zeng Q."/>
            <person name="Koehrsen M."/>
            <person name="Alvarado L."/>
            <person name="Berlin A."/>
            <person name="Chapman S.B."/>
            <person name="Chen Z."/>
            <person name="Freedman E."/>
            <person name="Gellesch M."/>
            <person name="Goldberg J."/>
            <person name="Griggs A."/>
            <person name="Gujja S."/>
            <person name="Heilman E.R."/>
            <person name="Heiman D."/>
            <person name="Hepburn T."/>
            <person name="Howarth C."/>
            <person name="Jen D."/>
            <person name="Larson L."/>
            <person name="Mehta T."/>
            <person name="Neiman D."/>
            <person name="Pearson M."/>
            <person name="Roberts A."/>
            <person name="Saif S."/>
            <person name="Shea T."/>
            <person name="Shenoy N."/>
            <person name="Sisk P."/>
            <person name="Stolte C."/>
            <person name="Sykes S."/>
            <person name="Walk T."/>
            <person name="White J."/>
            <person name="Yandava C."/>
            <person name="Haas B."/>
            <person name="Nusbaum C."/>
            <person name="Birren B."/>
        </authorList>
    </citation>
    <scope>NUCLEOTIDE SEQUENCE</scope>
    <source>
        <strain evidence="1">ATCC 64411</strain>
    </source>
</reference>
<dbReference type="OrthoDB" id="5236999at2759"/>
<dbReference type="EMBL" id="ADBL01000760">
    <property type="status" value="NOT_ANNOTATED_CDS"/>
    <property type="molecule type" value="Genomic_DNA"/>
</dbReference>
<reference evidence="1" key="3">
    <citation type="submission" date="2011-03" db="EMBL/GenBank/DDBJ databases">
        <title>Annotation of Magnaporthe poae ATCC 64411.</title>
        <authorList>
            <person name="Ma L.-J."/>
            <person name="Dead R."/>
            <person name="Young S.K."/>
            <person name="Zeng Q."/>
            <person name="Gargeya S."/>
            <person name="Fitzgerald M."/>
            <person name="Haas B."/>
            <person name="Abouelleil A."/>
            <person name="Alvarado L."/>
            <person name="Arachchi H.M."/>
            <person name="Berlin A."/>
            <person name="Brown A."/>
            <person name="Chapman S.B."/>
            <person name="Chen Z."/>
            <person name="Dunbar C."/>
            <person name="Freedman E."/>
            <person name="Gearin G."/>
            <person name="Gellesch M."/>
            <person name="Goldberg J."/>
            <person name="Griggs A."/>
            <person name="Gujja S."/>
            <person name="Heiman D."/>
            <person name="Howarth C."/>
            <person name="Larson L."/>
            <person name="Lui A."/>
            <person name="MacDonald P.J.P."/>
            <person name="Mehta T."/>
            <person name="Montmayeur A."/>
            <person name="Murphy C."/>
            <person name="Neiman D."/>
            <person name="Pearson M."/>
            <person name="Priest M."/>
            <person name="Roberts A."/>
            <person name="Saif S."/>
            <person name="Shea T."/>
            <person name="Shenoy N."/>
            <person name="Sisk P."/>
            <person name="Stolte C."/>
            <person name="Sykes S."/>
            <person name="Yandava C."/>
            <person name="Wortman J."/>
            <person name="Nusbaum C."/>
            <person name="Birren B."/>
        </authorList>
    </citation>
    <scope>NUCLEOTIDE SEQUENCE</scope>
    <source>
        <strain evidence="1">ATCC 64411</strain>
    </source>
</reference>
<reference evidence="3" key="2">
    <citation type="submission" date="2010-05" db="EMBL/GenBank/DDBJ databases">
        <title>The genome sequence of Magnaporthe poae strain ATCC 64411.</title>
        <authorList>
            <person name="Ma L.-J."/>
            <person name="Dead R."/>
            <person name="Young S."/>
            <person name="Zeng Q."/>
            <person name="Koehrsen M."/>
            <person name="Alvarado L."/>
            <person name="Berlin A."/>
            <person name="Chapman S.B."/>
            <person name="Chen Z."/>
            <person name="Freedman E."/>
            <person name="Gellesch M."/>
            <person name="Goldberg J."/>
            <person name="Griggs A."/>
            <person name="Gujja S."/>
            <person name="Heilman E.R."/>
            <person name="Heiman D."/>
            <person name="Hepburn T."/>
            <person name="Howarth C."/>
            <person name="Jen D."/>
            <person name="Larson L."/>
            <person name="Mehta T."/>
            <person name="Neiman D."/>
            <person name="Pearson M."/>
            <person name="Roberts A."/>
            <person name="Saif S."/>
            <person name="Shea T."/>
            <person name="Shenoy N."/>
            <person name="Sisk P."/>
            <person name="Stolte C."/>
            <person name="Sykes S."/>
            <person name="Walk T."/>
            <person name="White J."/>
            <person name="Yandava C."/>
            <person name="Haas B."/>
            <person name="Nusbaum C."/>
            <person name="Birren B."/>
        </authorList>
    </citation>
    <scope>NUCLEOTIDE SEQUENCE [LARGE SCALE GENOMIC DNA]</scope>
    <source>
        <strain evidence="3">ATCC 64411 / 73-15</strain>
    </source>
</reference>
<dbReference type="EMBL" id="GL876967">
    <property type="protein sequence ID" value="KLU84064.1"/>
    <property type="molecule type" value="Genomic_DNA"/>
</dbReference>
<proteinExistence type="predicted"/>